<dbReference type="AlphaFoldDB" id="A0A8S9N9T2"/>
<accession>A0A8S9N9T2</accession>
<evidence type="ECO:0000313" key="2">
    <source>
        <dbReference type="EMBL" id="KAF3489460.1"/>
    </source>
</evidence>
<reference evidence="2" key="1">
    <citation type="submission" date="2019-12" db="EMBL/GenBank/DDBJ databases">
        <title>Genome sequencing and annotation of Brassica cretica.</title>
        <authorList>
            <person name="Studholme D.J."/>
            <person name="Sarris P."/>
        </authorList>
    </citation>
    <scope>NUCLEOTIDE SEQUENCE</scope>
    <source>
        <strain evidence="2">PFS-109/04</strain>
        <tissue evidence="2">Leaf</tissue>
    </source>
</reference>
<protein>
    <submittedName>
        <fullName evidence="2">Uncharacterized protein</fullName>
    </submittedName>
</protein>
<feature type="compositionally biased region" description="Basic and acidic residues" evidence="1">
    <location>
        <begin position="90"/>
        <end position="101"/>
    </location>
</feature>
<proteinExistence type="predicted"/>
<feature type="region of interest" description="Disordered" evidence="1">
    <location>
        <begin position="72"/>
        <end position="123"/>
    </location>
</feature>
<dbReference type="Proteomes" id="UP000712600">
    <property type="component" value="Unassembled WGS sequence"/>
</dbReference>
<sequence>MVKILNDKLVVGLLLGWVPMGVVHCVGRFANTIQCILYRLPSLATFLGLLFRLKQMEAIDLNDDGQNDVMDEVIEISEANRGTQPKQVQSRRDESVEKTEEEKEEEDKEKEKEEESGESIDLT</sequence>
<comment type="caution">
    <text evidence="2">The sequence shown here is derived from an EMBL/GenBank/DDBJ whole genome shotgun (WGS) entry which is preliminary data.</text>
</comment>
<dbReference type="EMBL" id="QGKX02002183">
    <property type="protein sequence ID" value="KAF3489460.1"/>
    <property type="molecule type" value="Genomic_DNA"/>
</dbReference>
<feature type="compositionally biased region" description="Acidic residues" evidence="1">
    <location>
        <begin position="102"/>
        <end position="123"/>
    </location>
</feature>
<name>A0A8S9N9T2_BRACR</name>
<gene>
    <name evidence="2" type="ORF">F2Q69_00052019</name>
</gene>
<organism evidence="2 3">
    <name type="scientific">Brassica cretica</name>
    <name type="common">Mustard</name>
    <dbReference type="NCBI Taxonomy" id="69181"/>
    <lineage>
        <taxon>Eukaryota</taxon>
        <taxon>Viridiplantae</taxon>
        <taxon>Streptophyta</taxon>
        <taxon>Embryophyta</taxon>
        <taxon>Tracheophyta</taxon>
        <taxon>Spermatophyta</taxon>
        <taxon>Magnoliopsida</taxon>
        <taxon>eudicotyledons</taxon>
        <taxon>Gunneridae</taxon>
        <taxon>Pentapetalae</taxon>
        <taxon>rosids</taxon>
        <taxon>malvids</taxon>
        <taxon>Brassicales</taxon>
        <taxon>Brassicaceae</taxon>
        <taxon>Brassiceae</taxon>
        <taxon>Brassica</taxon>
    </lineage>
</organism>
<evidence type="ECO:0000313" key="3">
    <source>
        <dbReference type="Proteomes" id="UP000712600"/>
    </source>
</evidence>
<evidence type="ECO:0000256" key="1">
    <source>
        <dbReference type="SAM" id="MobiDB-lite"/>
    </source>
</evidence>